<keyword evidence="5" id="KW-0175">Coiled coil</keyword>
<comment type="caution">
    <text evidence="8">The sequence shown here is derived from an EMBL/GenBank/DDBJ whole genome shotgun (WGS) entry which is preliminary data.</text>
</comment>
<dbReference type="Pfam" id="PF25023">
    <property type="entry name" value="TEN_YD-shell"/>
    <property type="match status" value="1"/>
</dbReference>
<feature type="compositionally biased region" description="Basic and acidic residues" evidence="6">
    <location>
        <begin position="774"/>
        <end position="787"/>
    </location>
</feature>
<evidence type="ECO:0000256" key="4">
    <source>
        <dbReference type="ARBA" id="ARBA00023026"/>
    </source>
</evidence>
<dbReference type="InterPro" id="IPR050708">
    <property type="entry name" value="T6SS_VgrG/RHS"/>
</dbReference>
<feature type="compositionally biased region" description="Basic and acidic residues" evidence="6">
    <location>
        <begin position="1230"/>
        <end position="1242"/>
    </location>
</feature>
<dbReference type="NCBIfam" id="NF033679">
    <property type="entry name" value="DNRLRE_dom"/>
    <property type="match status" value="2"/>
</dbReference>
<dbReference type="PANTHER" id="PTHR32305:SF17">
    <property type="entry name" value="TRNA NUCLEASE WAPA"/>
    <property type="match status" value="1"/>
</dbReference>
<feature type="compositionally biased region" description="Polar residues" evidence="6">
    <location>
        <begin position="899"/>
        <end position="925"/>
    </location>
</feature>
<dbReference type="SUPFAM" id="SSF51294">
    <property type="entry name" value="Hedgehog/intein (Hint) domain"/>
    <property type="match status" value="1"/>
</dbReference>
<organism evidence="8 9">
    <name type="scientific">Microbispora hainanensis</name>
    <dbReference type="NCBI Taxonomy" id="568844"/>
    <lineage>
        <taxon>Bacteria</taxon>
        <taxon>Bacillati</taxon>
        <taxon>Actinomycetota</taxon>
        <taxon>Actinomycetes</taxon>
        <taxon>Streptosporangiales</taxon>
        <taxon>Streptosporangiaceae</taxon>
        <taxon>Microbispora</taxon>
    </lineage>
</organism>
<dbReference type="SMART" id="SM00306">
    <property type="entry name" value="HintN"/>
    <property type="match status" value="1"/>
</dbReference>
<sequence>MTVKTFDNTVARKVGGVGMVLQLTRADGGTAPAAAKVTVDYSSFRGAGGGGFASRLTLVRLPACVLAQPLTAECAKQRTAQQRVLPVVNDVKTGHLTAEVEVAPVAGGTSPAAVGSTGTGGVQATPSANASAGTAAAAGGDTAAGSAGGFVYAVAASTAATAEGSLVGDFSASPLKPSGTWQAGQSGGAFTYSYPITAPPAPSGDAPQLALQYSSAAVDSLTSQTNNGSGLVGIGWELNTGFIERSFVSCSGYAKAYGGWYNTAQEGWPDKCWESPYGDRASSKLTLSLDGRSTDIVQDTSGKWRTVEDYGWKIEPMSSQSWWRITTQDGTVYRFGYNTDSSLTMAFIGDDEGEPCYQYYPEPGSGEDSVQQLCEKPWRWMLDREVDPNGNVIDYSYDKEWDFYCTVALGFFESSCDPEYDRAVNVSEVSYGHNVNVANSRPTARIRFTTSNRASGGITDEPERCEDGNGGSDCLFGKGPVFYTSRKLTSITTQTLIPGTNGDWENVTRWNLSYQWLSGGGWNGDEYPILWLDSIQQTGLAGGNGTQIALPPTTFEAIYLDNAVSIELDSAEFPRINAVNNGLGGRSEVEYDQQNPCPEMAQYPPTDIWDDSGYDCYFITTSYDFINGDEYVYGEVYAKWLVKSVTDIDMVGGSPSQVTSYSYEEDPGWAIPDNPLALRDPLMPEDYTEWRGYGQVTTTVGGGSGSSDISTTSATFFRGLNRTVTDFDGNRVSDRIELNGRTLQEQTFDSNGENSSTRYEYKVTVTGTGPGTRDPSRVDQSREVTREKATTRWRYTDTKTLYNSDGLPDTVNDYGDTSTASDNTCTKITYARNATTWMLNYKASEEKHAGDNCAAGDLLSRSVTLYDGATDPASNTPTRGNATEIRAYSTATDYSTTKSTFDSYGRPLTTTEPSEQSPKTTTTTYAPAVGWPNNGVTVTNPLGHKVTTWSSQYNGQPVGMLDANNNKVNIDYDVLGRTLQLWSPDAPKPADDDTDHSDNPPAAKVAYTLTATQPSRTTVSHLQSGARTRTPTYTSNYTYSDGLGRQREVQTASPAGGRIVQVTTYNGRGLTERTSGPVYNSSAPGSGLLNPAWSSVPQWSKQEYDRLGRVTAQIDMTTSATGATEFRRTTTNYLGADKYEVIPPVGGKTVYYTDAADQVTKIEEWLSGGGSGQQTTAAAAVTGPVAPASASTASPATAAKTAQPAQTADPTAAPAANAPAAKQSPAQVQDDARTRASAEAKRSGKPVEVAALTSATSTTVANADGKTFTTTVSTRPTRVKRDGAWVPIDTSLVEKDGALVPKAGPAVTVSAGGDGPFATVADEAGNSIALSWPTPLPTPTVERNKARYVDAAGPGADLVVTVLPSGVRHDIELRERPTTQLNYRINVKTTGWKLQQDGQGRLTVTDSAGKLVAPVAQPVMYPKPTRSEKAGNAQAGNNANVKADAQSKAKDPRRRTGRITTRLTAQGDHQVLELAPDASFLADPTLTYPVTVDPTVDLSPQADTYVATWEKTVIHAEEYELYAGAGYDEIMRSYLNFDTAFLPGTTVTQAQLSLFNFDAPECGPYGSGIQARRVTSPWDPYTLIWNNQPTYTTEDAVTRRDAYSQDYCPDNGMGGITVTWDVTGIAQDWAAGQPRYGLQIRGVDESAEEDFRVYDSSELAEDYPGEVQGPELTVTYALPSSPAAGNLSITPVTGGAVSSLTPTLHATVSDTASGSLRADYQVEHDPAYTAESTGQIWTGSSVGVTSGNDAPAVVPAGKLSDGWHIRWRARATNTGASVSSSWSAWNTTIVSVPDPLVDQLQVTPSQVLSAETVTSTLTPALAARVTTPDAGASRVEFELEHDPADSAHGTGSIWTIGGAQAAAAKSAAVTAPASAASAPAVKESPAQVQDARVGASVEAKRSGKPVEVSGLASATSSTVANPDGKTFTTTVSTRPARIKRGEVWVPIDTSLVEKDGALVPKAGPAVTVSAGGDGPFATVADEAGNSIALSWPTPLPTPTVERNKARYVDAAGPGADLVVTVLPSGVRHDIELRERPTTQLNYRIGVKTTGWKLEQDGQGRLTLTDSAGKLVAPVAQPVMYPQLHRSGKTKDAKTGEDATSGAGTTAKANKGHRARSGRIATRLNREGDHQVLELTPDAAFLADPATSFPVVVDPTVNLYTQGDTYVGDWDRYSSWWDDEYLDVGSGTLDSGEIGISRGYLQFDTSALVGKSVTQAQLSLFNYYAPQCGAFGSGIQARRVTAAWDAYTITWNRQPSTTSEDAVTRQDAYDMDWCPDHNGGTITYDITAMAQDWAAGEPQYGVQLRAVDESGAEDWRTYDSMEATRSGAQPPTLTVTYSLPTSSPTLGNLSITPVSGGAVSSLTPTLHATVSDTVSGSLRADYEIEHDPAYTAEGTGQIWTGSSAGVTSGNDAPAVVPAGKLSNGWHIRWRARATNTGTSTSSSWSDWQTATITTVLDPVVDNVASGTQATLTVPAGKLGDGWKVRWRARAVAAGSNTSAWSDWQALTVKVPAATVSQLQITPAETVDGKTAVSSLTPQLLATVTDAYGQPLRAEFEVEHDPADTAHGTGGIWTGAADNVASGTQASVTVPGGALSNGWGIRWRARAVNTTTQVTSAWSDWQTATVNAANIPSEPGVSALQITPSQVVDNTTTATSLTPQLRAQVTNPAGGTLRAEFELEHDPAAPEDQGTGQIWVGAVDNVPAGTQAAVTVPTDTLSESWLVRWRARAVAGETASSWSDWRTVRVDQPDPVLGTLQVTPSEVVDGKTTSASLTPQLLAQVTDPAGGKVRAEFELEHDPAAPEGQGSGSIWATAVDDVTSGTQATATVPDGKLNDGWLVRWRARAITAGGTSAWSDWQQLTVVDGSQVLTVDEPRTQPVKDGTTNTLTPVLIAKVSTPVGGQLGAEFQVEHDPADTLHGTGQIWTTTVNGISSGNDAAVTIPTGTLRDGWKIRWRARATRGAATSDWTSWQSVEIKAAQHYDTTYEYDRDGRMTKQVDANGNVRTFTYDLLGRRTASHDPDAGDSQQAYDKASRLLWSTNGKGQKVSYSYDDLGRKTAIWSGERDSGTKLAEWTYDTVDKGKGELTSATRYVNGNAYIDAVTGYDWMGRPLGSTLTIPSSEDLLAGTYAFATTYSLTGQVETYTMPAAGGLPAETLTSTYTDLDLPQAMTSNLGGGFTYVGSTTYDSTGRLKERSYGANGKIKRELEWNPATGWLDRIRTRTQADTSGPVTAQDDRYEYDPSGEITKILDAAAASGGSTGQYECFTYDGLHRLSQAWTTTATACGTSTATADNQGIDPYAQSYTYDAVGNITSLTNSGQTDAYSYPQPGSSAVRPNAVSSITGQGGTDTYAYDAAGQLTSRTVGGKAGSFTWNELGQLDKATINGQDTTMVYDADGERLIRRDPGGKATLYLGSMEIEVNGSAITGKRYYTTPDGSTVAMRTGGDGVTWLMSGLHESTQLAVSDTTGKVSRERYLPFGQRRGADDLPFTDHGFLGKVEDDSTGLDYLTARYYDPAISKFISPDPLLDLREPQWANPFAYAGNNPIGRSDPSGLESMAPSGSGYCDKECQKRLQEQEKRAKEAAAALEKERRRLLSLLARYTGQCLFGMRNPDCESAREEVVAKLGYDPNAQSEGSKRAAAIFNSVIDFMAEDMVGCASGSLSSCALFAANFIPGEKLAVGLGRLLAAKAAEKLGPKLGKVAEKVAGGIEGVVSCNSFVPGTEVRMADGSHKPIELVKVGDKVLAADPINGRTEAKPVVALISSEGDKDLVAVTVDTDGSAGVETGVVLATDLHPFWSSDEEHWFNAKDLRAGMHLLTPAGVQLQILATQSYHLDHQRVYNLTIASIHAYHVTAGREDVLVHNASGGICGPARWIDDHGLNHSFDRHAGQWFGGEPDKKKLGEWKGLIERSMKSDKVVPWRTGTTDTYGHLMRVEDKWFFVQFSRSDGRLMTAFVPNNKQLRRILTLLK</sequence>
<dbReference type="InterPro" id="IPR022385">
    <property type="entry name" value="Rhs_assc_core"/>
</dbReference>
<dbReference type="Pfam" id="PF07591">
    <property type="entry name" value="PT-HINT"/>
    <property type="match status" value="1"/>
</dbReference>
<protein>
    <submittedName>
        <fullName evidence="8">DNRLRE domain-containing protein</fullName>
    </submittedName>
</protein>
<dbReference type="RefSeq" id="WP_142625233.1">
    <property type="nucleotide sequence ID" value="NZ_VIRM01000089.1"/>
</dbReference>
<feature type="domain" description="Hint" evidence="7">
    <location>
        <begin position="3712"/>
        <end position="3817"/>
    </location>
</feature>
<feature type="region of interest" description="Disordered" evidence="6">
    <location>
        <begin position="1187"/>
        <end position="1249"/>
    </location>
</feature>
<dbReference type="Gene3D" id="2.180.10.10">
    <property type="entry name" value="RHS repeat-associated core"/>
    <property type="match status" value="1"/>
</dbReference>
<dbReference type="InterPro" id="IPR003284">
    <property type="entry name" value="Sal_SpvB"/>
</dbReference>
<feature type="region of interest" description="Disordered" evidence="6">
    <location>
        <begin position="1422"/>
        <end position="1459"/>
    </location>
</feature>
<reference evidence="8 9" key="1">
    <citation type="submission" date="2019-07" db="EMBL/GenBank/DDBJ databases">
        <title>Microbispora hainanensis DSM 45428.</title>
        <authorList>
            <person name="Thawai C."/>
        </authorList>
    </citation>
    <scope>NUCLEOTIDE SEQUENCE [LARGE SCALE GENOMIC DNA]</scope>
    <source>
        <strain evidence="8 9">DSM 45428</strain>
    </source>
</reference>
<dbReference type="Pfam" id="PF03534">
    <property type="entry name" value="SpvB"/>
    <property type="match status" value="1"/>
</dbReference>
<dbReference type="InterPro" id="IPR003587">
    <property type="entry name" value="Hint_dom_N"/>
</dbReference>
<dbReference type="GO" id="GO:0005737">
    <property type="term" value="C:cytoplasm"/>
    <property type="evidence" value="ECO:0007669"/>
    <property type="project" value="InterPro"/>
</dbReference>
<evidence type="ECO:0000256" key="5">
    <source>
        <dbReference type="SAM" id="Coils"/>
    </source>
</evidence>
<evidence type="ECO:0000313" key="8">
    <source>
        <dbReference type="EMBL" id="TQS09298.1"/>
    </source>
</evidence>
<gene>
    <name evidence="8" type="ORF">FLX08_38695</name>
</gene>
<keyword evidence="3" id="KW-0677">Repeat</keyword>
<dbReference type="EMBL" id="VIRM01000089">
    <property type="protein sequence ID" value="TQS09298.1"/>
    <property type="molecule type" value="Genomic_DNA"/>
</dbReference>
<accession>A0A544XXQ9</accession>
<comment type="subcellular location">
    <subcellularLocation>
        <location evidence="1">Secreted</location>
    </subcellularLocation>
</comment>
<feature type="compositionally biased region" description="Low complexity" evidence="6">
    <location>
        <begin position="1187"/>
        <end position="1227"/>
    </location>
</feature>
<dbReference type="Gene3D" id="2.170.16.10">
    <property type="entry name" value="Hedgehog/Intein (Hint) domain"/>
    <property type="match status" value="1"/>
</dbReference>
<evidence type="ECO:0000259" key="7">
    <source>
        <dbReference type="SMART" id="SM00306"/>
    </source>
</evidence>
<feature type="region of interest" description="Disordered" evidence="6">
    <location>
        <begin position="899"/>
        <end position="928"/>
    </location>
</feature>
<dbReference type="GO" id="GO:0005576">
    <property type="term" value="C:extracellular region"/>
    <property type="evidence" value="ECO:0007669"/>
    <property type="project" value="UniProtKB-SubCell"/>
</dbReference>
<dbReference type="NCBIfam" id="TIGR03696">
    <property type="entry name" value="Rhs_assc_core"/>
    <property type="match status" value="1"/>
</dbReference>
<keyword evidence="2" id="KW-0964">Secreted</keyword>
<feature type="compositionally biased region" description="Low complexity" evidence="6">
    <location>
        <begin position="1430"/>
        <end position="1440"/>
    </location>
</feature>
<dbReference type="InterPro" id="IPR006530">
    <property type="entry name" value="YD"/>
</dbReference>
<feature type="region of interest" description="Disordered" evidence="6">
    <location>
        <begin position="765"/>
        <end position="787"/>
    </location>
</feature>
<dbReference type="InterPro" id="IPR031325">
    <property type="entry name" value="RHS_repeat"/>
</dbReference>
<dbReference type="Proteomes" id="UP000316541">
    <property type="component" value="Unassembled WGS sequence"/>
</dbReference>
<feature type="coiled-coil region" evidence="5">
    <location>
        <begin position="3563"/>
        <end position="3601"/>
    </location>
</feature>
<dbReference type="InterPro" id="IPR056823">
    <property type="entry name" value="TEN-like_YD-shell"/>
</dbReference>
<proteinExistence type="predicted"/>
<evidence type="ECO:0000256" key="3">
    <source>
        <dbReference type="ARBA" id="ARBA00022737"/>
    </source>
</evidence>
<feature type="region of interest" description="Disordered" evidence="6">
    <location>
        <begin position="2085"/>
        <end position="2117"/>
    </location>
</feature>
<name>A0A544XXQ9_9ACTN</name>
<evidence type="ECO:0000313" key="9">
    <source>
        <dbReference type="Proteomes" id="UP000316541"/>
    </source>
</evidence>
<dbReference type="NCBIfam" id="TIGR01643">
    <property type="entry name" value="YD_repeat_2x"/>
    <property type="match status" value="1"/>
</dbReference>
<evidence type="ECO:0000256" key="1">
    <source>
        <dbReference type="ARBA" id="ARBA00004613"/>
    </source>
</evidence>
<feature type="region of interest" description="Disordered" evidence="6">
    <location>
        <begin position="1908"/>
        <end position="1932"/>
    </location>
</feature>
<dbReference type="CDD" id="cd00081">
    <property type="entry name" value="Hint"/>
    <property type="match status" value="1"/>
</dbReference>
<dbReference type="InterPro" id="IPR036844">
    <property type="entry name" value="Hint_dom_sf"/>
</dbReference>
<evidence type="ECO:0000256" key="2">
    <source>
        <dbReference type="ARBA" id="ARBA00022525"/>
    </source>
</evidence>
<feature type="region of interest" description="Disordered" evidence="6">
    <location>
        <begin position="1014"/>
        <end position="1034"/>
    </location>
</feature>
<feature type="compositionally biased region" description="Polar residues" evidence="6">
    <location>
        <begin position="1912"/>
        <end position="1932"/>
    </location>
</feature>
<feature type="region of interest" description="Disordered" evidence="6">
    <location>
        <begin position="983"/>
        <end position="1002"/>
    </location>
</feature>
<evidence type="ECO:0000256" key="6">
    <source>
        <dbReference type="SAM" id="MobiDB-lite"/>
    </source>
</evidence>
<dbReference type="Pfam" id="PF05593">
    <property type="entry name" value="RHS_repeat"/>
    <property type="match status" value="1"/>
</dbReference>
<dbReference type="PANTHER" id="PTHR32305">
    <property type="match status" value="1"/>
</dbReference>
<keyword evidence="4" id="KW-0843">Virulence</keyword>